<comment type="caution">
    <text evidence="2">The sequence shown here is derived from an EMBL/GenBank/DDBJ whole genome shotgun (WGS) entry which is preliminary data.</text>
</comment>
<dbReference type="AlphaFoldDB" id="A0A9Q0MN77"/>
<dbReference type="OrthoDB" id="2142040at2759"/>
<proteinExistence type="predicted"/>
<feature type="signal peptide" evidence="1">
    <location>
        <begin position="1"/>
        <end position="24"/>
    </location>
</feature>
<evidence type="ECO:0000313" key="2">
    <source>
        <dbReference type="EMBL" id="KAJ6633339.1"/>
    </source>
</evidence>
<protein>
    <submittedName>
        <fullName evidence="2">Uncharacterized protein</fullName>
    </submittedName>
</protein>
<sequence>MAHRTPSVIFKLFSASGAITVALTESSKMSYGWETSRGYQPIAQWVSTCNDEIPPNAVVGGYDISGENLYIGRTSHEGEIIPGKVVASHGTCYVSYGGIEHSKRNYQVLIHTATGTDFIWLEASHGEVPSGAVQGEPKCLHQFVDYYSPFIGGVGDDGERLFIGRVEHEGSMCIGKVHPSHNSCYIAFGGQEHAYQ</sequence>
<keyword evidence="3" id="KW-1185">Reference proteome</keyword>
<gene>
    <name evidence="2" type="ORF">Bhyg_16582</name>
</gene>
<evidence type="ECO:0000256" key="1">
    <source>
        <dbReference type="SAM" id="SignalP"/>
    </source>
</evidence>
<dbReference type="SMART" id="SM00696">
    <property type="entry name" value="DM9"/>
    <property type="match status" value="2"/>
</dbReference>
<feature type="non-terminal residue" evidence="2">
    <location>
        <position position="1"/>
    </location>
</feature>
<dbReference type="PANTHER" id="PTHR31649">
    <property type="entry name" value="AGAP009604-PA"/>
    <property type="match status" value="1"/>
</dbReference>
<keyword evidence="1" id="KW-0732">Signal</keyword>
<evidence type="ECO:0000313" key="3">
    <source>
        <dbReference type="Proteomes" id="UP001151699"/>
    </source>
</evidence>
<dbReference type="EMBL" id="WJQU01002094">
    <property type="protein sequence ID" value="KAJ6633339.1"/>
    <property type="molecule type" value="Genomic_DNA"/>
</dbReference>
<accession>A0A9Q0MN77</accession>
<dbReference type="Pfam" id="PF11901">
    <property type="entry name" value="DM9"/>
    <property type="match status" value="2"/>
</dbReference>
<organism evidence="2 3">
    <name type="scientific">Pseudolycoriella hygida</name>
    <dbReference type="NCBI Taxonomy" id="35572"/>
    <lineage>
        <taxon>Eukaryota</taxon>
        <taxon>Metazoa</taxon>
        <taxon>Ecdysozoa</taxon>
        <taxon>Arthropoda</taxon>
        <taxon>Hexapoda</taxon>
        <taxon>Insecta</taxon>
        <taxon>Pterygota</taxon>
        <taxon>Neoptera</taxon>
        <taxon>Endopterygota</taxon>
        <taxon>Diptera</taxon>
        <taxon>Nematocera</taxon>
        <taxon>Sciaroidea</taxon>
        <taxon>Sciaridae</taxon>
        <taxon>Pseudolycoriella</taxon>
    </lineage>
</organism>
<feature type="chain" id="PRO_5040271451" evidence="1">
    <location>
        <begin position="25"/>
        <end position="196"/>
    </location>
</feature>
<name>A0A9Q0MN77_9DIPT</name>
<dbReference type="Proteomes" id="UP001151699">
    <property type="component" value="Unassembled WGS sequence"/>
</dbReference>
<reference evidence="2" key="1">
    <citation type="submission" date="2022-07" db="EMBL/GenBank/DDBJ databases">
        <authorList>
            <person name="Trinca V."/>
            <person name="Uliana J.V.C."/>
            <person name="Torres T.T."/>
            <person name="Ward R.J."/>
            <person name="Monesi N."/>
        </authorList>
    </citation>
    <scope>NUCLEOTIDE SEQUENCE</scope>
    <source>
        <strain evidence="2">HSMRA1968</strain>
        <tissue evidence="2">Whole embryos</tissue>
    </source>
</reference>
<dbReference type="InterPro" id="IPR006616">
    <property type="entry name" value="DM9_repeat"/>
</dbReference>
<dbReference type="PANTHER" id="PTHR31649:SF1">
    <property type="entry name" value="FARNESOIC ACID O-METHYL TRANSFERASE DOMAIN-CONTAINING PROTEIN"/>
    <property type="match status" value="1"/>
</dbReference>